<feature type="compositionally biased region" description="Polar residues" evidence="1">
    <location>
        <begin position="134"/>
        <end position="144"/>
    </location>
</feature>
<gene>
    <name evidence="3" type="ORF">PV05_01023</name>
</gene>
<feature type="region of interest" description="Disordered" evidence="1">
    <location>
        <begin position="624"/>
        <end position="693"/>
    </location>
</feature>
<evidence type="ECO:0000313" key="4">
    <source>
        <dbReference type="Proteomes" id="UP000054342"/>
    </source>
</evidence>
<feature type="region of interest" description="Disordered" evidence="1">
    <location>
        <begin position="111"/>
        <end position="156"/>
    </location>
</feature>
<keyword evidence="4" id="KW-1185">Reference proteome</keyword>
<feature type="region of interest" description="Disordered" evidence="1">
    <location>
        <begin position="799"/>
        <end position="829"/>
    </location>
</feature>
<dbReference type="AlphaFoldDB" id="A0A0D2DEU1"/>
<feature type="compositionally biased region" description="Low complexity" evidence="1">
    <location>
        <begin position="674"/>
        <end position="688"/>
    </location>
</feature>
<dbReference type="OrthoDB" id="5428015at2759"/>
<feature type="compositionally biased region" description="Polar residues" evidence="1">
    <location>
        <begin position="587"/>
        <end position="598"/>
    </location>
</feature>
<dbReference type="STRING" id="348802.A0A0D2DEU1"/>
<feature type="region of interest" description="Disordered" evidence="1">
    <location>
        <begin position="257"/>
        <end position="295"/>
    </location>
</feature>
<dbReference type="HOGENOM" id="CLU_007239_0_0_1"/>
<feature type="compositionally biased region" description="Polar residues" evidence="1">
    <location>
        <begin position="264"/>
        <end position="277"/>
    </location>
</feature>
<dbReference type="Proteomes" id="UP000054342">
    <property type="component" value="Unassembled WGS sequence"/>
</dbReference>
<feature type="region of interest" description="Disordered" evidence="1">
    <location>
        <begin position="860"/>
        <end position="897"/>
    </location>
</feature>
<feature type="compositionally biased region" description="Polar residues" evidence="1">
    <location>
        <begin position="884"/>
        <end position="897"/>
    </location>
</feature>
<evidence type="ECO:0000259" key="2">
    <source>
        <dbReference type="Pfam" id="PF14636"/>
    </source>
</evidence>
<protein>
    <recommendedName>
        <fullName evidence="2">Folliculin-interacting protein N-terminal domain-containing protein</fullName>
    </recommendedName>
</protein>
<dbReference type="InterPro" id="IPR028084">
    <property type="entry name" value="FNIP_N_dom"/>
</dbReference>
<sequence length="1161" mass="126425">MLGRLIQGYSRGGQLESATDETHTRTLLWPEISPDARYGSLSPPTTPFGSPNVRASPFDDRIGLDLNQTKDLRIIIAQDAFGTHDRPLLLYDTATAELISDAALPTRQHASPFANDATSRPEHSPPVTGHMRNRSSTISGSTASWARPNKESEPTDHLSNILDCMFGVTSATKSGSSTKIHVLPGDHTATSGPTARTPTSNAPNAAAVRAPLLRAKTSINAATTHRQSVAPKGSEVEGRDSILITRMFPVTLPETKDDLRQHRSSSAGQSDVASPTTHGRELPEGQANQGKKPKLVEKKTPVYAIGLLFYISRSSDNRPGTSSTRPASRASFTGASAPGSYGSDASWTFLNAIPEHLTSPEATGQLTDRSMDIIVQNWDVILRSLSVVERAAHVEIGDLLQEVNLAMISSAAKAPKGPAEQRTNQRNVYLRCPNLLAQTARMHPLVKHALWRMSYALRIPRVLTGFGLDNGGHWVDEARYLVRVCGNKQQNFFLFNLLTAFLGNHTEWLEWLGPDWYRKQIKSLNKARTPSSCLASRTVIICDNRSMTRRLIFLLASFLPPSVGATALAKAGAECMVPILTPDIDSSSAASKTVNGASTRRHIHSKSRESSVTFPLREVSSLSTSASSTDSLGGLRRALPSSSRSVLSRADAESGANKPLSVFTPDGRSSMQKTNATSSTATPGTSTPVPHFSTKTDSYFPDTAVADVEETGASADLARILRRDSVSHSQAGQSSINWGSLISNVSGLWGKGSNSSSTMNQAPTSITTGSLRDRRRHAPRSVPIQTRRPTHLEKMVDEASNLRDTSTEGQSTGVILPTRPPSTIASQTHPPRLQVDEKDGVVDVDICLPGFVGWTEGKVPSPASSLRVRSPSIASTDEGGSFLSLRSNGTESTSSSPLNVAGYLKRYHEDFILQGVKPYQELEEEVRQSMSRELTNSEELRGSLPEERDGELWINVCTTLFADCRTFTIRRLTLQRRVNQDTFADNNVPHSTGKSDNIPSKSGTLQYRKAPVFQDNDGERFVSETVMDFDTTLTDAIERVLYEAEQPKHMSVTPSRAHLRTVSAASSMRSEPLEISSSGKARHGTRTPMLFRSDCRQAVVGALEEVVKSVNNDLAKHHRSKDGNGNLKVDGKALEQDMKQDNVLREGVKKWLLNVETRSVW</sequence>
<organism evidence="3 4">
    <name type="scientific">Exophiala xenobiotica</name>
    <dbReference type="NCBI Taxonomy" id="348802"/>
    <lineage>
        <taxon>Eukaryota</taxon>
        <taxon>Fungi</taxon>
        <taxon>Dikarya</taxon>
        <taxon>Ascomycota</taxon>
        <taxon>Pezizomycotina</taxon>
        <taxon>Eurotiomycetes</taxon>
        <taxon>Chaetothyriomycetidae</taxon>
        <taxon>Chaetothyriales</taxon>
        <taxon>Herpotrichiellaceae</taxon>
        <taxon>Exophiala</taxon>
    </lineage>
</organism>
<dbReference type="EMBL" id="KN847317">
    <property type="protein sequence ID" value="KIW60837.1"/>
    <property type="molecule type" value="Genomic_DNA"/>
</dbReference>
<feature type="compositionally biased region" description="Polar residues" evidence="1">
    <location>
        <begin position="802"/>
        <end position="813"/>
    </location>
</feature>
<dbReference type="GO" id="GO:0051087">
    <property type="term" value="F:protein-folding chaperone binding"/>
    <property type="evidence" value="ECO:0007669"/>
    <property type="project" value="TreeGrafter"/>
</dbReference>
<feature type="region of interest" description="Disordered" evidence="1">
    <location>
        <begin position="316"/>
        <end position="336"/>
    </location>
</feature>
<evidence type="ECO:0000256" key="1">
    <source>
        <dbReference type="SAM" id="MobiDB-lite"/>
    </source>
</evidence>
<feature type="domain" description="Folliculin-interacting protein N-terminal" evidence="2">
    <location>
        <begin position="71"/>
        <end position="187"/>
    </location>
</feature>
<dbReference type="Pfam" id="PF14636">
    <property type="entry name" value="FNIP_N"/>
    <property type="match status" value="1"/>
</dbReference>
<name>A0A0D2DEU1_9EURO</name>
<dbReference type="PANTHER" id="PTHR21634">
    <property type="entry name" value="RE13835P"/>
    <property type="match status" value="1"/>
</dbReference>
<feature type="region of interest" description="Disordered" evidence="1">
    <location>
        <begin position="983"/>
        <end position="1003"/>
    </location>
</feature>
<feature type="region of interest" description="Disordered" evidence="1">
    <location>
        <begin position="587"/>
        <end position="610"/>
    </location>
</feature>
<feature type="compositionally biased region" description="Polar residues" evidence="1">
    <location>
        <begin position="316"/>
        <end position="334"/>
    </location>
</feature>
<feature type="region of interest" description="Disordered" evidence="1">
    <location>
        <begin position="752"/>
        <end position="780"/>
    </location>
</feature>
<dbReference type="GO" id="GO:0042030">
    <property type="term" value="F:ATPase inhibitor activity"/>
    <property type="evidence" value="ECO:0007669"/>
    <property type="project" value="TreeGrafter"/>
</dbReference>
<feature type="compositionally biased region" description="Polar residues" evidence="1">
    <location>
        <begin position="752"/>
        <end position="770"/>
    </location>
</feature>
<dbReference type="GO" id="GO:0005737">
    <property type="term" value="C:cytoplasm"/>
    <property type="evidence" value="ECO:0007669"/>
    <property type="project" value="TreeGrafter"/>
</dbReference>
<dbReference type="PANTHER" id="PTHR21634:SF9">
    <property type="entry name" value="RE13835P"/>
    <property type="match status" value="1"/>
</dbReference>
<evidence type="ECO:0000313" key="3">
    <source>
        <dbReference type="EMBL" id="KIW60837.1"/>
    </source>
</evidence>
<feature type="compositionally biased region" description="Polar residues" evidence="1">
    <location>
        <begin position="1063"/>
        <end position="1079"/>
    </location>
</feature>
<accession>A0A0D2DEU1</accession>
<dbReference type="GeneID" id="25322931"/>
<reference evidence="3 4" key="1">
    <citation type="submission" date="2015-01" db="EMBL/GenBank/DDBJ databases">
        <title>The Genome Sequence of Exophiala xenobiotica CBS118157.</title>
        <authorList>
            <consortium name="The Broad Institute Genomics Platform"/>
            <person name="Cuomo C."/>
            <person name="de Hoog S."/>
            <person name="Gorbushina A."/>
            <person name="Stielow B."/>
            <person name="Teixiera M."/>
            <person name="Abouelleil A."/>
            <person name="Chapman S.B."/>
            <person name="Priest M."/>
            <person name="Young S.K."/>
            <person name="Wortman J."/>
            <person name="Nusbaum C."/>
            <person name="Birren B."/>
        </authorList>
    </citation>
    <scope>NUCLEOTIDE SEQUENCE [LARGE SCALE GENOMIC DNA]</scope>
    <source>
        <strain evidence="3 4">CBS 118157</strain>
    </source>
</reference>
<feature type="region of interest" description="Disordered" evidence="1">
    <location>
        <begin position="1062"/>
        <end position="1086"/>
    </location>
</feature>
<proteinExistence type="predicted"/>
<dbReference type="RefSeq" id="XP_013321421.1">
    <property type="nucleotide sequence ID" value="XM_013465967.1"/>
</dbReference>